<evidence type="ECO:0000256" key="1">
    <source>
        <dbReference type="SAM" id="MobiDB-lite"/>
    </source>
</evidence>
<protein>
    <recommendedName>
        <fullName evidence="4">PGF-CTERM sorting domain-containing protein</fullName>
    </recommendedName>
</protein>
<gene>
    <name evidence="2" type="ORF">DJ69_07525</name>
</gene>
<name>A0A2G1WJR2_9EURY</name>
<reference evidence="2 3" key="1">
    <citation type="journal article" date="2014" name="Front. Microbiol.">
        <title>Population and genomic analysis of the genus Halorubrum.</title>
        <authorList>
            <person name="Fullmer M.S."/>
            <person name="Soucy S.M."/>
            <person name="Swithers K.S."/>
            <person name="Makkay A.M."/>
            <person name="Wheeler R."/>
            <person name="Ventosa A."/>
            <person name="Gogarten J.P."/>
            <person name="Papke R.T."/>
        </authorList>
    </citation>
    <scope>NUCLEOTIDE SEQUENCE [LARGE SCALE GENOMIC DNA]</scope>
    <source>
        <strain evidence="2 3">C49</strain>
    </source>
</reference>
<dbReference type="AlphaFoldDB" id="A0A2G1WJR2"/>
<feature type="non-terminal residue" evidence="2">
    <location>
        <position position="1"/>
    </location>
</feature>
<evidence type="ECO:0000313" key="2">
    <source>
        <dbReference type="EMBL" id="PHQ39185.1"/>
    </source>
</evidence>
<sequence>DAARLGVGSGATGETETTSSETGGDGSERPTPTYEDAPIRTTAEDVPGFVPLHSLAALALVLLTASRRLRGR</sequence>
<organism evidence="2 3">
    <name type="scientific">Halorubrum persicum</name>
    <dbReference type="NCBI Taxonomy" id="1383844"/>
    <lineage>
        <taxon>Archaea</taxon>
        <taxon>Methanobacteriati</taxon>
        <taxon>Methanobacteriota</taxon>
        <taxon>Stenosarchaea group</taxon>
        <taxon>Halobacteria</taxon>
        <taxon>Halobacteriales</taxon>
        <taxon>Haloferacaceae</taxon>
        <taxon>Halorubrum</taxon>
    </lineage>
</organism>
<comment type="caution">
    <text evidence="2">The sequence shown here is derived from an EMBL/GenBank/DDBJ whole genome shotgun (WGS) entry which is preliminary data.</text>
</comment>
<feature type="compositionally biased region" description="Low complexity" evidence="1">
    <location>
        <begin position="12"/>
        <end position="22"/>
    </location>
</feature>
<feature type="region of interest" description="Disordered" evidence="1">
    <location>
        <begin position="1"/>
        <end position="40"/>
    </location>
</feature>
<dbReference type="EMBL" id="NHOA01000044">
    <property type="protein sequence ID" value="PHQ39185.1"/>
    <property type="molecule type" value="Genomic_DNA"/>
</dbReference>
<evidence type="ECO:0000313" key="3">
    <source>
        <dbReference type="Proteomes" id="UP000222824"/>
    </source>
</evidence>
<accession>A0A2G1WJR2</accession>
<evidence type="ECO:0008006" key="4">
    <source>
        <dbReference type="Google" id="ProtNLM"/>
    </source>
</evidence>
<proteinExistence type="predicted"/>
<dbReference type="Proteomes" id="UP000222824">
    <property type="component" value="Unassembled WGS sequence"/>
</dbReference>
<keyword evidence="3" id="KW-1185">Reference proteome</keyword>